<dbReference type="EMBL" id="JBBCAQ010000010">
    <property type="protein sequence ID" value="KAK7601226.1"/>
    <property type="molecule type" value="Genomic_DNA"/>
</dbReference>
<dbReference type="PANTHER" id="PTHR21436">
    <property type="entry name" value="COILED-COIL DOMAIN-CONTAINING PROTEIN 142"/>
    <property type="match status" value="1"/>
</dbReference>
<dbReference type="PANTHER" id="PTHR21436:SF2">
    <property type="entry name" value="COILED-COIL DOMAIN-CONTAINING PROTEIN 142"/>
    <property type="match status" value="1"/>
</dbReference>
<proteinExistence type="predicted"/>
<organism evidence="2 3">
    <name type="scientific">Parthenolecanium corni</name>
    <dbReference type="NCBI Taxonomy" id="536013"/>
    <lineage>
        <taxon>Eukaryota</taxon>
        <taxon>Metazoa</taxon>
        <taxon>Ecdysozoa</taxon>
        <taxon>Arthropoda</taxon>
        <taxon>Hexapoda</taxon>
        <taxon>Insecta</taxon>
        <taxon>Pterygota</taxon>
        <taxon>Neoptera</taxon>
        <taxon>Paraneoptera</taxon>
        <taxon>Hemiptera</taxon>
        <taxon>Sternorrhyncha</taxon>
        <taxon>Coccoidea</taxon>
        <taxon>Coccidae</taxon>
        <taxon>Parthenolecanium</taxon>
    </lineage>
</organism>
<dbReference type="AlphaFoldDB" id="A0AAN9TNI9"/>
<reference evidence="2 3" key="1">
    <citation type="submission" date="2024-03" db="EMBL/GenBank/DDBJ databases">
        <title>Adaptation during the transition from Ophiocordyceps entomopathogen to insect associate is accompanied by gene loss and intensified selection.</title>
        <authorList>
            <person name="Ward C.M."/>
            <person name="Onetto C.A."/>
            <person name="Borneman A.R."/>
        </authorList>
    </citation>
    <scope>NUCLEOTIDE SEQUENCE [LARGE SCALE GENOMIC DNA]</scope>
    <source>
        <strain evidence="2">AWRI1</strain>
        <tissue evidence="2">Single Adult Female</tissue>
    </source>
</reference>
<evidence type="ECO:0000259" key="1">
    <source>
        <dbReference type="Pfam" id="PF14923"/>
    </source>
</evidence>
<comment type="caution">
    <text evidence="2">The sequence shown here is derived from an EMBL/GenBank/DDBJ whole genome shotgun (WGS) entry which is preliminary data.</text>
</comment>
<name>A0AAN9TNI9_9HEMI</name>
<evidence type="ECO:0000313" key="3">
    <source>
        <dbReference type="Proteomes" id="UP001367676"/>
    </source>
</evidence>
<dbReference type="InterPro" id="IPR055350">
    <property type="entry name" value="CCDC142_C"/>
</dbReference>
<evidence type="ECO:0000313" key="2">
    <source>
        <dbReference type="EMBL" id="KAK7601226.1"/>
    </source>
</evidence>
<keyword evidence="3" id="KW-1185">Reference proteome</keyword>
<feature type="domain" description="Coiled-coil protein 142 C-terminal" evidence="1">
    <location>
        <begin position="254"/>
        <end position="628"/>
    </location>
</feature>
<accession>A0AAN9TNI9</accession>
<dbReference type="Proteomes" id="UP001367676">
    <property type="component" value="Unassembled WGS sequence"/>
</dbReference>
<dbReference type="Pfam" id="PF14923">
    <property type="entry name" value="CCDC142"/>
    <property type="match status" value="1"/>
</dbReference>
<gene>
    <name evidence="2" type="ORF">V9T40_008667</name>
</gene>
<protein>
    <recommendedName>
        <fullName evidence="1">Coiled-coil protein 142 C-terminal domain-containing protein</fullName>
    </recommendedName>
</protein>
<dbReference type="InterPro" id="IPR026700">
    <property type="entry name" value="CCDC142"/>
</dbReference>
<sequence length="683" mass="79117">MVQTNVEIQSYIYPHNQNNILSYNYETWMKIIAYQYDCLLHTIRNVIKTLLKLYTEETLTTAFRLIKFFNQLISLDLFIETDIRFIHASSSIFQNKKRFTINRILKIIARDRTDNCARDLVDALIKKFSEVDKINSPLSNNTDTEENLVNDEEDLHAESDCTSILVFRTLTQYTPESGPHSIRTPEIQNQITESAMTHLVFAEQKNLNILFSVLSSTSTDLLNDNEMKASRKNGGLKIQRKVKQRFFEIFERALWQDVGVLGEHVLLWWSDNGLGKKNQLISQKFCSWLKQYHTKGNVHILIQPTIQSLIDCLCCYITSTSWDELFSQALISANYQNSRHEQQDIGLGTKTGHLFSDLLYDTVFLCNSCEGSNWTMQDLENLPIVEQIPLLHRLDHSIHTVRLWAIGRAKYLTNCWNMEQFFRVTHVDINASLYALYQLKLAQNIKLTDQGENCHFTVCCQMRAKLMSEVRINIEKLQEVPAQSLSILASVCKITSLAYLKICFPCSVYWQQSMTNQQKNASEYVEKYLDEILKPVLISSQNLPLPVQKSVSKLVLEILCEAWLDHIYKYRIKFSEDGAVQLLQDFAGIPIWIKEKVTISDDISQFLQTDEILRRCEGVGRLLLHQPGDSIIMTSENQNIETKDIENNSDTLMPPEMYVPNQEKWLELRLNQQKPSLTICCEQ</sequence>